<gene>
    <name evidence="1" type="ORF">T01_388</name>
</gene>
<evidence type="ECO:0000313" key="2">
    <source>
        <dbReference type="Proteomes" id="UP000054776"/>
    </source>
</evidence>
<keyword evidence="2" id="KW-1185">Reference proteome</keyword>
<proteinExistence type="predicted"/>
<dbReference type="EMBL" id="JYDH01000684">
    <property type="protein sequence ID" value="KRY25876.1"/>
    <property type="molecule type" value="Genomic_DNA"/>
</dbReference>
<organism evidence="1 2">
    <name type="scientific">Trichinella spiralis</name>
    <name type="common">Trichina worm</name>
    <dbReference type="NCBI Taxonomy" id="6334"/>
    <lineage>
        <taxon>Eukaryota</taxon>
        <taxon>Metazoa</taxon>
        <taxon>Ecdysozoa</taxon>
        <taxon>Nematoda</taxon>
        <taxon>Enoplea</taxon>
        <taxon>Dorylaimia</taxon>
        <taxon>Trichinellida</taxon>
        <taxon>Trichinellidae</taxon>
        <taxon>Trichinella</taxon>
    </lineage>
</organism>
<reference evidence="1 2" key="1">
    <citation type="submission" date="2015-01" db="EMBL/GenBank/DDBJ databases">
        <title>Evolution of Trichinella species and genotypes.</title>
        <authorList>
            <person name="Korhonen P.K."/>
            <person name="Edoardo P."/>
            <person name="Giuseppe L.R."/>
            <person name="Gasser R.B."/>
        </authorList>
    </citation>
    <scope>NUCLEOTIDE SEQUENCE [LARGE SCALE GENOMIC DNA]</scope>
    <source>
        <strain evidence="1">ISS3</strain>
    </source>
</reference>
<name>A0A0V1AMA3_TRISP</name>
<dbReference type="AlphaFoldDB" id="A0A0V1AMA3"/>
<evidence type="ECO:0000313" key="1">
    <source>
        <dbReference type="EMBL" id="KRY25876.1"/>
    </source>
</evidence>
<dbReference type="InParanoid" id="A0A0V1AMA3"/>
<sequence>MSSMYAEVPFLISGSRESTQFSTAFITNADSPHLLRCIQYFISRRCSFMVLKKHSTFSAGDCGFGIQRGLAASSPLYSVLHFSAMFLHGTQEA</sequence>
<accession>A0A0V1AMA3</accession>
<comment type="caution">
    <text evidence="1">The sequence shown here is derived from an EMBL/GenBank/DDBJ whole genome shotgun (WGS) entry which is preliminary data.</text>
</comment>
<dbReference type="Proteomes" id="UP000054776">
    <property type="component" value="Unassembled WGS sequence"/>
</dbReference>
<protein>
    <submittedName>
        <fullName evidence="1">Uncharacterized protein</fullName>
    </submittedName>
</protein>